<dbReference type="OrthoDB" id="7841298at2"/>
<sequence length="284" mass="30837">MLRLIVLILAVGLTLPLQVMAQTSPETTLTDRAALQQRLWDSLNLAGMMEIMGDEAVAEAEGMNPGSPGDHGWMAQVAAIHDPQRMTAIMQDALGRLTSDTDPALLAGGLAFYESDLGRRLVGLENSARRAMMEEGAEEDALYRYDAAARRGDNRADQIDRLIEVADLIEPNVAGALNGTIAFSQGFAEGGGYRVPLSEGQILTEAMAQEPQIRRDTEHWIRAYLMLSLSPLSDAEVEDYIAFAASGPGQALSVALFRGYDELFEILMRETGLAAARQLQGRDL</sequence>
<evidence type="ECO:0000259" key="2">
    <source>
        <dbReference type="Pfam" id="PF09832"/>
    </source>
</evidence>
<evidence type="ECO:0000256" key="1">
    <source>
        <dbReference type="SAM" id="SignalP"/>
    </source>
</evidence>
<dbReference type="InterPro" id="IPR018637">
    <property type="entry name" value="DUF2059"/>
</dbReference>
<gene>
    <name evidence="3" type="ORF">SAMN04489859_10415</name>
</gene>
<organism evidence="3 4">
    <name type="scientific">Paracoccus alcaliphilus</name>
    <dbReference type="NCBI Taxonomy" id="34002"/>
    <lineage>
        <taxon>Bacteria</taxon>
        <taxon>Pseudomonadati</taxon>
        <taxon>Pseudomonadota</taxon>
        <taxon>Alphaproteobacteria</taxon>
        <taxon>Rhodobacterales</taxon>
        <taxon>Paracoccaceae</taxon>
        <taxon>Paracoccus</taxon>
    </lineage>
</organism>
<feature type="signal peptide" evidence="1">
    <location>
        <begin position="1"/>
        <end position="21"/>
    </location>
</feature>
<protein>
    <recommendedName>
        <fullName evidence="2">DUF2059 domain-containing protein</fullName>
    </recommendedName>
</protein>
<dbReference type="RefSeq" id="WP_090616667.1">
    <property type="nucleotide sequence ID" value="NZ_CP067124.1"/>
</dbReference>
<proteinExistence type="predicted"/>
<evidence type="ECO:0000313" key="3">
    <source>
        <dbReference type="EMBL" id="SEO17336.1"/>
    </source>
</evidence>
<keyword evidence="4" id="KW-1185">Reference proteome</keyword>
<evidence type="ECO:0000313" key="4">
    <source>
        <dbReference type="Proteomes" id="UP000199054"/>
    </source>
</evidence>
<dbReference type="STRING" id="34002.SAMN04489859_10415"/>
<dbReference type="AlphaFoldDB" id="A0A1H8MJL4"/>
<dbReference type="Proteomes" id="UP000199054">
    <property type="component" value="Unassembled WGS sequence"/>
</dbReference>
<feature type="chain" id="PRO_5011474501" description="DUF2059 domain-containing protein" evidence="1">
    <location>
        <begin position="22"/>
        <end position="284"/>
    </location>
</feature>
<keyword evidence="1" id="KW-0732">Signal</keyword>
<dbReference type="Pfam" id="PF09832">
    <property type="entry name" value="DUF2059"/>
    <property type="match status" value="1"/>
</dbReference>
<feature type="domain" description="DUF2059" evidence="2">
    <location>
        <begin position="89"/>
        <end position="138"/>
    </location>
</feature>
<name>A0A1H8MJL4_9RHOB</name>
<accession>A0A1H8MJL4</accession>
<dbReference type="EMBL" id="FODE01000041">
    <property type="protein sequence ID" value="SEO17336.1"/>
    <property type="molecule type" value="Genomic_DNA"/>
</dbReference>
<reference evidence="3 4" key="1">
    <citation type="submission" date="2016-10" db="EMBL/GenBank/DDBJ databases">
        <authorList>
            <person name="de Groot N.N."/>
        </authorList>
    </citation>
    <scope>NUCLEOTIDE SEQUENCE [LARGE SCALE GENOMIC DNA]</scope>
    <source>
        <strain evidence="3 4">DSM 8512</strain>
    </source>
</reference>